<evidence type="ECO:0000256" key="7">
    <source>
        <dbReference type="ARBA" id="ARBA00023027"/>
    </source>
</evidence>
<dbReference type="InterPro" id="IPR012409">
    <property type="entry name" value="Sirohaem_synth"/>
</dbReference>
<dbReference type="InterPro" id="IPR014777">
    <property type="entry name" value="4pyrrole_Mease_sub1"/>
</dbReference>
<protein>
    <submittedName>
        <fullName evidence="14">Uroporphyrinogen-III C-methyltransferase</fullName>
    </submittedName>
</protein>
<dbReference type="NCBIfam" id="NF004790">
    <property type="entry name" value="PRK06136.1"/>
    <property type="match status" value="1"/>
</dbReference>
<keyword evidence="8" id="KW-0456">Lyase</keyword>
<keyword evidence="4 12" id="KW-0808">Transferase</keyword>
<dbReference type="Gene3D" id="3.40.1010.10">
    <property type="entry name" value="Cobalt-precorrin-4 Transmethylase, Domain 1"/>
    <property type="match status" value="1"/>
</dbReference>
<evidence type="ECO:0000256" key="12">
    <source>
        <dbReference type="RuleBase" id="RU003960"/>
    </source>
</evidence>
<dbReference type="InterPro" id="IPR036291">
    <property type="entry name" value="NAD(P)-bd_dom_sf"/>
</dbReference>
<evidence type="ECO:0000256" key="1">
    <source>
        <dbReference type="ARBA" id="ARBA00005010"/>
    </source>
</evidence>
<dbReference type="InterPro" id="IPR006366">
    <property type="entry name" value="CobA/CysG_C"/>
</dbReference>
<dbReference type="SUPFAM" id="SSF53790">
    <property type="entry name" value="Tetrapyrrole methylase"/>
    <property type="match status" value="1"/>
</dbReference>
<dbReference type="InterPro" id="IPR003043">
    <property type="entry name" value="Uropor_MeTrfase_CS"/>
</dbReference>
<evidence type="ECO:0000256" key="4">
    <source>
        <dbReference type="ARBA" id="ARBA00022679"/>
    </source>
</evidence>
<dbReference type="SUPFAM" id="SSF51735">
    <property type="entry name" value="NAD(P)-binding Rossmann-fold domains"/>
    <property type="match status" value="1"/>
</dbReference>
<keyword evidence="7" id="KW-0520">NAD</keyword>
<dbReference type="EMBL" id="CP015588">
    <property type="protein sequence ID" value="APY89252.1"/>
    <property type="molecule type" value="Genomic_DNA"/>
</dbReference>
<dbReference type="InterPro" id="IPR000878">
    <property type="entry name" value="4pyrrol_Mease"/>
</dbReference>
<evidence type="ECO:0000256" key="8">
    <source>
        <dbReference type="ARBA" id="ARBA00023239"/>
    </source>
</evidence>
<organism evidence="14 15">
    <name type="scientific">Streptomyces alfalfae</name>
    <dbReference type="NCBI Taxonomy" id="1642299"/>
    <lineage>
        <taxon>Bacteria</taxon>
        <taxon>Bacillati</taxon>
        <taxon>Actinomycetota</taxon>
        <taxon>Actinomycetes</taxon>
        <taxon>Kitasatosporales</taxon>
        <taxon>Streptomycetaceae</taxon>
        <taxon>Streptomyces</taxon>
    </lineage>
</organism>
<keyword evidence="3 12" id="KW-0489">Methyltransferase</keyword>
<evidence type="ECO:0000256" key="11">
    <source>
        <dbReference type="ARBA" id="ARBA00047561"/>
    </source>
</evidence>
<dbReference type="Proteomes" id="UP000187191">
    <property type="component" value="Chromosome"/>
</dbReference>
<dbReference type="Pfam" id="PF13241">
    <property type="entry name" value="NAD_binding_7"/>
    <property type="match status" value="1"/>
</dbReference>
<dbReference type="Gene3D" id="3.40.50.720">
    <property type="entry name" value="NAD(P)-binding Rossmann-like Domain"/>
    <property type="match status" value="1"/>
</dbReference>
<dbReference type="Gene3D" id="3.30.950.10">
    <property type="entry name" value="Methyltransferase, Cobalt-precorrin-4 Transmethylase, Domain 2"/>
    <property type="match status" value="1"/>
</dbReference>
<evidence type="ECO:0000313" key="15">
    <source>
        <dbReference type="Proteomes" id="UP000187191"/>
    </source>
</evidence>
<reference evidence="14 15" key="1">
    <citation type="submission" date="2016-05" db="EMBL/GenBank/DDBJ databases">
        <authorList>
            <person name="Gu J."/>
        </authorList>
    </citation>
    <scope>NUCLEOTIDE SEQUENCE [LARGE SCALE GENOMIC DNA]</scope>
    <source>
        <strain evidence="14 15">ACCC40021</strain>
    </source>
</reference>
<evidence type="ECO:0000313" key="14">
    <source>
        <dbReference type="EMBL" id="APY89252.1"/>
    </source>
</evidence>
<feature type="domain" description="Tetrapyrrole methylase" evidence="13">
    <location>
        <begin position="170"/>
        <end position="381"/>
    </location>
</feature>
<dbReference type="CDD" id="cd11642">
    <property type="entry name" value="SUMT"/>
    <property type="match status" value="1"/>
</dbReference>
<evidence type="ECO:0000256" key="2">
    <source>
        <dbReference type="ARBA" id="ARBA00022573"/>
    </source>
</evidence>
<keyword evidence="15" id="KW-1185">Reference proteome</keyword>
<evidence type="ECO:0000256" key="10">
    <source>
        <dbReference type="ARBA" id="ARBA00023268"/>
    </source>
</evidence>
<comment type="catalytic activity">
    <reaction evidence="11">
        <text>precorrin-2 + NAD(+) = sirohydrochlorin + NADH + 2 H(+)</text>
        <dbReference type="Rhea" id="RHEA:15613"/>
        <dbReference type="ChEBI" id="CHEBI:15378"/>
        <dbReference type="ChEBI" id="CHEBI:57540"/>
        <dbReference type="ChEBI" id="CHEBI:57945"/>
        <dbReference type="ChEBI" id="CHEBI:58351"/>
        <dbReference type="ChEBI" id="CHEBI:58827"/>
        <dbReference type="EC" id="1.3.1.76"/>
    </reaction>
</comment>
<keyword evidence="10" id="KW-0511">Multifunctional enzyme</keyword>
<comment type="similarity">
    <text evidence="12">Belongs to the precorrin methyltransferase family.</text>
</comment>
<keyword evidence="6" id="KW-0560">Oxidoreductase</keyword>
<dbReference type="NCBIfam" id="TIGR01469">
    <property type="entry name" value="cobA_cysG_Cterm"/>
    <property type="match status" value="1"/>
</dbReference>
<proteinExistence type="inferred from homology"/>
<name>A0ABN4VQJ2_9ACTN</name>
<evidence type="ECO:0000256" key="3">
    <source>
        <dbReference type="ARBA" id="ARBA00022603"/>
    </source>
</evidence>
<dbReference type="InterPro" id="IPR014776">
    <property type="entry name" value="4pyrrole_Mease_sub2"/>
</dbReference>
<dbReference type="InterPro" id="IPR050161">
    <property type="entry name" value="Siro_Cobalamin_biosynth"/>
</dbReference>
<evidence type="ECO:0000256" key="5">
    <source>
        <dbReference type="ARBA" id="ARBA00022691"/>
    </source>
</evidence>
<keyword evidence="2" id="KW-0169">Cobalamin biosynthesis</keyword>
<evidence type="ECO:0000259" key="13">
    <source>
        <dbReference type="Pfam" id="PF00590"/>
    </source>
</evidence>
<gene>
    <name evidence="14" type="ORF">A7J05_29305</name>
</gene>
<evidence type="ECO:0000256" key="9">
    <source>
        <dbReference type="ARBA" id="ARBA00023244"/>
    </source>
</evidence>
<keyword evidence="5" id="KW-0949">S-adenosyl-L-methionine</keyword>
<keyword evidence="9" id="KW-0627">Porphyrin biosynthesis</keyword>
<accession>A0ABN4VQJ2</accession>
<dbReference type="NCBIfam" id="TIGR01470">
    <property type="entry name" value="cysG_Nterm"/>
    <property type="match status" value="1"/>
</dbReference>
<dbReference type="InterPro" id="IPR035996">
    <property type="entry name" value="4pyrrol_Methylase_sf"/>
</dbReference>
<dbReference type="PROSITE" id="PS00840">
    <property type="entry name" value="SUMT_2"/>
    <property type="match status" value="1"/>
</dbReference>
<dbReference type="PIRSF" id="PIRSF036426">
    <property type="entry name" value="Sirohaem_synth"/>
    <property type="match status" value="1"/>
</dbReference>
<dbReference type="RefSeq" id="WP_076687092.1">
    <property type="nucleotide sequence ID" value="NZ_CP015588.1"/>
</dbReference>
<dbReference type="InterPro" id="IPR006367">
    <property type="entry name" value="Sirohaem_synthase_N"/>
</dbReference>
<sequence>MAEHPAYPVGLRLAGRRVVVLGGGQVAQRRLPALIKAGADVLLVSPSATPSVEAMADTGEITWVRRRYEDGDLRNAWYALIATSDDEANTRASAEAEAHRVWCVRSDDAEAATAWTPATGRSEGVTVAVLSSDVQDRDPRRTAAIRDAVVEGLRDGSLVAPHHRIRTPGVALVGGGPGDPDLITVRGRRLLAAADVVIADRLGPRDLLDELPPHVEIIDAAKIPYGRFMAQEAINNALIEHAKQGKAVVRLKGGDPYVFGRGMEEAQALAEAGIACTVVPGISSSISVPSAAGIPVTHRGVAHEFTVVSGHVAPDDERSLVDWAALARLRGTLVILMGVDKIGRIAEALIAHGRSPETPLALVQEGTTAAQRRVDATLATVAEAVRVHEVRPPAVIVVGDVVRVGPEPLA</sequence>
<dbReference type="Pfam" id="PF00590">
    <property type="entry name" value="TP_methylase"/>
    <property type="match status" value="1"/>
</dbReference>
<dbReference type="PANTHER" id="PTHR45790:SF3">
    <property type="entry name" value="S-ADENOSYL-L-METHIONINE-DEPENDENT UROPORPHYRINOGEN III METHYLTRANSFERASE, CHLOROPLASTIC"/>
    <property type="match status" value="1"/>
</dbReference>
<evidence type="ECO:0000256" key="6">
    <source>
        <dbReference type="ARBA" id="ARBA00023002"/>
    </source>
</evidence>
<dbReference type="PANTHER" id="PTHR45790">
    <property type="entry name" value="SIROHEME SYNTHASE-RELATED"/>
    <property type="match status" value="1"/>
</dbReference>
<comment type="pathway">
    <text evidence="1">Porphyrin-containing compound metabolism; siroheme biosynthesis; sirohydrochlorin from precorrin-2: step 1/1.</text>
</comment>